<proteinExistence type="predicted"/>
<gene>
    <name evidence="1" type="ORF">LMG26411_04868</name>
</gene>
<protein>
    <submittedName>
        <fullName evidence="1">Uncharacterized protein</fullName>
    </submittedName>
</protein>
<dbReference type="RefSeq" id="WP_244874006.1">
    <property type="nucleotide sequence ID" value="NZ_CAJPVI010000033.1"/>
</dbReference>
<reference evidence="1 2" key="1">
    <citation type="submission" date="2021-03" db="EMBL/GenBank/DDBJ databases">
        <authorList>
            <person name="Peeters C."/>
        </authorList>
    </citation>
    <scope>NUCLEOTIDE SEQUENCE [LARGE SCALE GENOMIC DNA]</scope>
    <source>
        <strain evidence="1 2">LMG 26411</strain>
    </source>
</reference>
<keyword evidence="2" id="KW-1185">Reference proteome</keyword>
<evidence type="ECO:0000313" key="2">
    <source>
        <dbReference type="Proteomes" id="UP000672657"/>
    </source>
</evidence>
<comment type="caution">
    <text evidence="1">The sequence shown here is derived from an EMBL/GenBank/DDBJ whole genome shotgun (WGS) entry which is preliminary data.</text>
</comment>
<dbReference type="Proteomes" id="UP000672657">
    <property type="component" value="Unassembled WGS sequence"/>
</dbReference>
<dbReference type="EMBL" id="CAJPVI010000033">
    <property type="protein sequence ID" value="CAG2155283.1"/>
    <property type="molecule type" value="Genomic_DNA"/>
</dbReference>
<name>A0ABM8TMP1_9BURK</name>
<sequence>MGPELSEAEYVNQALEQFKAFSLIPGIVGPYIAESLVWQDVRYYYVHARDYIGQRRLIEVFVVTDQRKLEPVLAFQYPPPFRGLFPADFALLYSDDPWAEATEVQERA</sequence>
<evidence type="ECO:0000313" key="1">
    <source>
        <dbReference type="EMBL" id="CAG2155283.1"/>
    </source>
</evidence>
<accession>A0ABM8TMP1</accession>
<organism evidence="1 2">
    <name type="scientific">Cupriavidus numazuensis</name>
    <dbReference type="NCBI Taxonomy" id="221992"/>
    <lineage>
        <taxon>Bacteria</taxon>
        <taxon>Pseudomonadati</taxon>
        <taxon>Pseudomonadota</taxon>
        <taxon>Betaproteobacteria</taxon>
        <taxon>Burkholderiales</taxon>
        <taxon>Burkholderiaceae</taxon>
        <taxon>Cupriavidus</taxon>
    </lineage>
</organism>